<feature type="region of interest" description="Disordered" evidence="1">
    <location>
        <begin position="651"/>
        <end position="680"/>
    </location>
</feature>
<dbReference type="eggNOG" id="ENOG502SPDB">
    <property type="taxonomic scope" value="Eukaryota"/>
</dbReference>
<dbReference type="EMBL" id="AACS02000011">
    <property type="protein sequence ID" value="EAU82253.1"/>
    <property type="molecule type" value="Genomic_DNA"/>
</dbReference>
<feature type="region of interest" description="Disordered" evidence="1">
    <location>
        <begin position="1092"/>
        <end position="1114"/>
    </location>
</feature>
<feature type="region of interest" description="Disordered" evidence="1">
    <location>
        <begin position="269"/>
        <end position="307"/>
    </location>
</feature>
<gene>
    <name evidence="2" type="ORF">CC1G_12041</name>
</gene>
<dbReference type="KEGG" id="cci:CC1G_12041"/>
<proteinExistence type="predicted"/>
<name>A8P8I7_COPC7</name>
<dbReference type="RefSeq" id="XP_001839578.1">
    <property type="nucleotide sequence ID" value="XM_001839526.1"/>
</dbReference>
<feature type="compositionally biased region" description="Polar residues" evidence="1">
    <location>
        <begin position="273"/>
        <end position="288"/>
    </location>
</feature>
<evidence type="ECO:0000313" key="3">
    <source>
        <dbReference type="Proteomes" id="UP000001861"/>
    </source>
</evidence>
<organism evidence="2 3">
    <name type="scientific">Coprinopsis cinerea (strain Okayama-7 / 130 / ATCC MYA-4618 / FGSC 9003)</name>
    <name type="common">Inky cap fungus</name>
    <name type="synonym">Hormographiella aspergillata</name>
    <dbReference type="NCBI Taxonomy" id="240176"/>
    <lineage>
        <taxon>Eukaryota</taxon>
        <taxon>Fungi</taxon>
        <taxon>Dikarya</taxon>
        <taxon>Basidiomycota</taxon>
        <taxon>Agaricomycotina</taxon>
        <taxon>Agaricomycetes</taxon>
        <taxon>Agaricomycetidae</taxon>
        <taxon>Agaricales</taxon>
        <taxon>Agaricineae</taxon>
        <taxon>Psathyrellaceae</taxon>
        <taxon>Coprinopsis</taxon>
    </lineage>
</organism>
<keyword evidence="3" id="KW-1185">Reference proteome</keyword>
<dbReference type="AlphaFoldDB" id="A8P8I7"/>
<feature type="region of interest" description="Disordered" evidence="1">
    <location>
        <begin position="412"/>
        <end position="431"/>
    </location>
</feature>
<dbReference type="VEuPathDB" id="FungiDB:CC1G_12041"/>
<comment type="caution">
    <text evidence="2">The sequence shown here is derived from an EMBL/GenBank/DDBJ whole genome shotgun (WGS) entry which is preliminary data.</text>
</comment>
<feature type="compositionally biased region" description="Gly residues" evidence="1">
    <location>
        <begin position="1094"/>
        <end position="1112"/>
    </location>
</feature>
<evidence type="ECO:0000313" key="2">
    <source>
        <dbReference type="EMBL" id="EAU82253.1"/>
    </source>
</evidence>
<reference evidence="2 3" key="1">
    <citation type="journal article" date="2010" name="Proc. Natl. Acad. Sci. U.S.A.">
        <title>Insights into evolution of multicellular fungi from the assembled chromosomes of the mushroom Coprinopsis cinerea (Coprinus cinereus).</title>
        <authorList>
            <person name="Stajich J.E."/>
            <person name="Wilke S.K."/>
            <person name="Ahren D."/>
            <person name="Au C.H."/>
            <person name="Birren B.W."/>
            <person name="Borodovsky M."/>
            <person name="Burns C."/>
            <person name="Canback B."/>
            <person name="Casselton L.A."/>
            <person name="Cheng C.K."/>
            <person name="Deng J."/>
            <person name="Dietrich F.S."/>
            <person name="Fargo D.C."/>
            <person name="Farman M.L."/>
            <person name="Gathman A.C."/>
            <person name="Goldberg J."/>
            <person name="Guigo R."/>
            <person name="Hoegger P.J."/>
            <person name="Hooker J.B."/>
            <person name="Huggins A."/>
            <person name="James T.Y."/>
            <person name="Kamada T."/>
            <person name="Kilaru S."/>
            <person name="Kodira C."/>
            <person name="Kues U."/>
            <person name="Kupfer D."/>
            <person name="Kwan H.S."/>
            <person name="Lomsadze A."/>
            <person name="Li W."/>
            <person name="Lilly W.W."/>
            <person name="Ma L.J."/>
            <person name="Mackey A.J."/>
            <person name="Manning G."/>
            <person name="Martin F."/>
            <person name="Muraguchi H."/>
            <person name="Natvig D.O."/>
            <person name="Palmerini H."/>
            <person name="Ramesh M.A."/>
            <person name="Rehmeyer C.J."/>
            <person name="Roe B.A."/>
            <person name="Shenoy N."/>
            <person name="Stanke M."/>
            <person name="Ter-Hovhannisyan V."/>
            <person name="Tunlid A."/>
            <person name="Velagapudi R."/>
            <person name="Vision T.J."/>
            <person name="Zeng Q."/>
            <person name="Zolan M.E."/>
            <person name="Pukkila P.J."/>
        </authorList>
    </citation>
    <scope>NUCLEOTIDE SEQUENCE [LARGE SCALE GENOMIC DNA]</scope>
    <source>
        <strain evidence="3">Okayama-7 / 130 / ATCC MYA-4618 / FGSC 9003</strain>
    </source>
</reference>
<sequence>MALGAIGGSKPGRGNTPWKNQGKTREGAELESAKAIVKALSSERQPPKRTFRTPLDLLNYIALIRSPLYESKSGATSPSTILKDPETAHRHIFSGWPRAPPLPKKSKDGKLCDEDMKRVLRPESSVAGKVAGNAQQIWGESLFDLYQTWRIPGVESYITWTSGSKMARWIEKYGSKEDKEVAEDALEWARDVEGDPRILFPKDVREAAREWEKKVEWGEGNAPPFSGPRPPKLQHRIMLHRLPKRLIVHDPYDLLGADETHFRKLRAAKATWPGSTGSAPTFNTSNARSDPPPSTPAPSTGPTTEVKDKTYVYNLHLSKAGRRKRDAELATLSQQRARIRELVQAVRDRPHTDAVRALLKEVRCGFVIPHFDLVDQGEKIDEVVARKGGKVEDEKWIFVMYGLPVWLKDDDATDSEKDETKKDDTSTSTSINDDETAHLYLSPSHPLGVGHHSIVYDAEWDLPRSTLFDGSILPPPTTLPDEVATVPIISMGTSTTKGVVCGQIGGTRAAGVGKADEPVDERHARAFRGLPGYGGTRGYSAFGREKDGFKAAHAPASASGSVGGREEEVYGDGAGGVDHIFDCDPVAGEMEPCVDGKDEWVVCKACVGERVRVWEEEKIKEKETGSASKGMGKERAEEKGYLELINTPAREPVYMPFDSPPPSPSSPSSPLPSNETKTTKSVYVLDPGALPTSSIRYTGPLELIDTGVEWVDLRDPGACEHLRSVGRRRWGGDEDEDGEGGGGWRFVARVGESGGESGGEDKDGDVHAGEQEKMEVEFEHGPENKEGSSRHVDEADESMKGIRLFAPGTVPKGAVVLGKIFVKVDEVRGGGLDEEAKMQAEAGLSRKDPRPTHVRTRLTAKLSLEHDDHLEKEAENYESFPGSFFERWNGFNILKGMHHPVPAGAIVPQYWGYWVEDRKDNERHAEESSEGETRKYRSPIMLLEHCGRQIDIDGLSIDDRRECASLFYRMHHQGWLHHSPYPRNVLVQEDNLEAGTYPLQLSAEEEGDVKTRVLLEQFKNGTFDPFDPLGNGAPPGSGRLELVSLSQTGESKSDVEENNRALRLYRRYLRECRLARPRRSFRVIDFGRSEDLGEGGGFEGSGGGGGGYGTGGPLSMEEEKRVMELFKVGPGFG</sequence>
<dbReference type="Proteomes" id="UP000001861">
    <property type="component" value="Unassembled WGS sequence"/>
</dbReference>
<dbReference type="OrthoDB" id="5327923at2759"/>
<feature type="region of interest" description="Disordered" evidence="1">
    <location>
        <begin position="1"/>
        <end position="30"/>
    </location>
</feature>
<evidence type="ECO:0000256" key="1">
    <source>
        <dbReference type="SAM" id="MobiDB-lite"/>
    </source>
</evidence>
<feature type="compositionally biased region" description="Pro residues" evidence="1">
    <location>
        <begin position="658"/>
        <end position="670"/>
    </location>
</feature>
<feature type="compositionally biased region" description="Basic and acidic residues" evidence="1">
    <location>
        <begin position="412"/>
        <end position="425"/>
    </location>
</feature>
<feature type="compositionally biased region" description="Gly residues" evidence="1">
    <location>
        <begin position="1"/>
        <end position="11"/>
    </location>
</feature>
<protein>
    <submittedName>
        <fullName evidence="2">Uncharacterized protein</fullName>
    </submittedName>
</protein>
<dbReference type="InParanoid" id="A8P8I7"/>
<dbReference type="GeneID" id="6016196"/>
<accession>A8P8I7</accession>